<proteinExistence type="predicted"/>
<evidence type="ECO:0000313" key="1">
    <source>
        <dbReference type="EMBL" id="OMH81101.1"/>
    </source>
</evidence>
<dbReference type="EMBL" id="LSSK01000975">
    <property type="protein sequence ID" value="OMH81101.1"/>
    <property type="molecule type" value="Genomic_DNA"/>
</dbReference>
<organism evidence="1 2">
    <name type="scientific">Zancudomyces culisetae</name>
    <name type="common">Gut fungus</name>
    <name type="synonym">Smittium culisetae</name>
    <dbReference type="NCBI Taxonomy" id="1213189"/>
    <lineage>
        <taxon>Eukaryota</taxon>
        <taxon>Fungi</taxon>
        <taxon>Fungi incertae sedis</taxon>
        <taxon>Zoopagomycota</taxon>
        <taxon>Kickxellomycotina</taxon>
        <taxon>Harpellomycetes</taxon>
        <taxon>Harpellales</taxon>
        <taxon>Legeriomycetaceae</taxon>
        <taxon>Zancudomyces</taxon>
    </lineage>
</organism>
<reference evidence="2" key="1">
    <citation type="submission" date="2017-01" db="EMBL/GenBank/DDBJ databases">
        <authorList>
            <person name="Wang Y."/>
            <person name="White M."/>
            <person name="Kvist S."/>
            <person name="Moncalvo J.-M."/>
        </authorList>
    </citation>
    <scope>NUCLEOTIDE SEQUENCE [LARGE SCALE GENOMIC DNA]</scope>
    <source>
        <strain evidence="2">COL-18-3</strain>
    </source>
</reference>
<protein>
    <submittedName>
        <fullName evidence="1">Uncharacterized protein</fullName>
    </submittedName>
</protein>
<evidence type="ECO:0000313" key="2">
    <source>
        <dbReference type="Proteomes" id="UP000188320"/>
    </source>
</evidence>
<gene>
    <name evidence="1" type="ORF">AX774_g5446</name>
</gene>
<keyword evidence="2" id="KW-1185">Reference proteome</keyword>
<dbReference type="Proteomes" id="UP000188320">
    <property type="component" value="Unassembled WGS sequence"/>
</dbReference>
<name>A0A1R1PJF0_ZANCU</name>
<comment type="caution">
    <text evidence="1">The sequence shown here is derived from an EMBL/GenBank/DDBJ whole genome shotgun (WGS) entry which is preliminary data.</text>
</comment>
<dbReference type="AlphaFoldDB" id="A0A1R1PJF0"/>
<accession>A0A1R1PJF0</accession>
<sequence length="102" mass="11026">MFTTKRQICHATPAFAPLLVTAKFPLTSSTCCSFSISTCLSFSRWLASLFASANSCSVRRRSCSTASFTFSSTFSELTNPFSFCTLANISSSSSSVTTWISL</sequence>